<dbReference type="Proteomes" id="UP001165283">
    <property type="component" value="Unassembled WGS sequence"/>
</dbReference>
<evidence type="ECO:0000256" key="9">
    <source>
        <dbReference type="HAMAP-Rule" id="MF_00625"/>
    </source>
</evidence>
<comment type="subunit">
    <text evidence="9">Homodimer.</text>
</comment>
<evidence type="ECO:0000259" key="11">
    <source>
        <dbReference type="Pfam" id="PF02769"/>
    </source>
</evidence>
<feature type="domain" description="PurM-like N-terminal" evidence="10">
    <location>
        <begin position="50"/>
        <end position="158"/>
    </location>
</feature>
<name>A0ABT1ABS8_9PSEU</name>
<dbReference type="PIRSF" id="PIRSF036407">
    <property type="entry name" value="Selenphspht_syn"/>
    <property type="match status" value="1"/>
</dbReference>
<dbReference type="SUPFAM" id="SSF55326">
    <property type="entry name" value="PurM N-terminal domain-like"/>
    <property type="match status" value="1"/>
</dbReference>
<dbReference type="NCBIfam" id="NF002098">
    <property type="entry name" value="PRK00943.1"/>
    <property type="match status" value="1"/>
</dbReference>
<dbReference type="CDD" id="cd02195">
    <property type="entry name" value="SelD"/>
    <property type="match status" value="1"/>
</dbReference>
<dbReference type="InterPro" id="IPR010918">
    <property type="entry name" value="PurM-like_C_dom"/>
</dbReference>
<feature type="binding site" description="in other chain" evidence="9">
    <location>
        <position position="69"/>
    </location>
    <ligand>
        <name>ATP</name>
        <dbReference type="ChEBI" id="CHEBI:30616"/>
        <note>ligand shared between dimeric partners</note>
    </ligand>
</feature>
<dbReference type="NCBIfam" id="TIGR00476">
    <property type="entry name" value="selD"/>
    <property type="match status" value="1"/>
</dbReference>
<dbReference type="Gene3D" id="3.30.1330.10">
    <property type="entry name" value="PurM-like, N-terminal domain"/>
    <property type="match status" value="1"/>
</dbReference>
<feature type="binding site" evidence="9">
    <location>
        <position position="52"/>
    </location>
    <ligand>
        <name>Mg(2+)</name>
        <dbReference type="ChEBI" id="CHEBI:18420"/>
    </ligand>
</feature>
<dbReference type="PANTHER" id="PTHR10256">
    <property type="entry name" value="SELENIDE, WATER DIKINASE"/>
    <property type="match status" value="1"/>
</dbReference>
<keyword evidence="2 9" id="KW-0808">Transferase</keyword>
<feature type="binding site" description="in other chain" evidence="9">
    <location>
        <begin position="49"/>
        <end position="51"/>
    </location>
    <ligand>
        <name>ATP</name>
        <dbReference type="ChEBI" id="CHEBI:30616"/>
        <note>ligand shared between dimeric partners</note>
    </ligand>
</feature>
<evidence type="ECO:0000256" key="3">
    <source>
        <dbReference type="ARBA" id="ARBA00022723"/>
    </source>
</evidence>
<keyword evidence="6 9" id="KW-0067">ATP-binding</keyword>
<dbReference type="InterPro" id="IPR036676">
    <property type="entry name" value="PurM-like_C_sf"/>
</dbReference>
<comment type="function">
    <text evidence="9">Synthesizes selenophosphate from selenide and ATP.</text>
</comment>
<accession>A0ABT1ABS8</accession>
<evidence type="ECO:0000256" key="1">
    <source>
        <dbReference type="ARBA" id="ARBA00008026"/>
    </source>
</evidence>
<keyword evidence="5 9" id="KW-0418">Kinase</keyword>
<evidence type="ECO:0000256" key="5">
    <source>
        <dbReference type="ARBA" id="ARBA00022777"/>
    </source>
</evidence>
<keyword evidence="13" id="KW-1185">Reference proteome</keyword>
<feature type="domain" description="PurM-like C-terminal" evidence="11">
    <location>
        <begin position="170"/>
        <end position="342"/>
    </location>
</feature>
<evidence type="ECO:0000256" key="8">
    <source>
        <dbReference type="ARBA" id="ARBA00023266"/>
    </source>
</evidence>
<dbReference type="InterPro" id="IPR016188">
    <property type="entry name" value="PurM-like_N"/>
</dbReference>
<feature type="binding site" description="in other chain" evidence="9">
    <location>
        <position position="21"/>
    </location>
    <ligand>
        <name>ATP</name>
        <dbReference type="ChEBI" id="CHEBI:30616"/>
        <note>ligand shared between dimeric partners</note>
    </ligand>
</feature>
<dbReference type="InterPro" id="IPR023061">
    <property type="entry name" value="SelD_I"/>
</dbReference>
<feature type="binding site" evidence="9">
    <location>
        <position position="228"/>
    </location>
    <ligand>
        <name>Mg(2+)</name>
        <dbReference type="ChEBI" id="CHEBI:18420"/>
    </ligand>
</feature>
<evidence type="ECO:0000256" key="7">
    <source>
        <dbReference type="ARBA" id="ARBA00022842"/>
    </source>
</evidence>
<comment type="catalytic activity">
    <reaction evidence="9">
        <text>hydrogenselenide + ATP + H2O = selenophosphate + AMP + phosphate + 2 H(+)</text>
        <dbReference type="Rhea" id="RHEA:18737"/>
        <dbReference type="ChEBI" id="CHEBI:15377"/>
        <dbReference type="ChEBI" id="CHEBI:15378"/>
        <dbReference type="ChEBI" id="CHEBI:16144"/>
        <dbReference type="ChEBI" id="CHEBI:29317"/>
        <dbReference type="ChEBI" id="CHEBI:30616"/>
        <dbReference type="ChEBI" id="CHEBI:43474"/>
        <dbReference type="ChEBI" id="CHEBI:456215"/>
        <dbReference type="EC" id="2.7.9.3"/>
    </reaction>
</comment>
<dbReference type="EC" id="2.7.9.3" evidence="9"/>
<protein>
    <recommendedName>
        <fullName evidence="9">Selenide, water dikinase</fullName>
        <ecNumber evidence="9">2.7.9.3</ecNumber>
    </recommendedName>
    <alternativeName>
        <fullName evidence="9">Selenium donor protein</fullName>
    </alternativeName>
    <alternativeName>
        <fullName evidence="9">Selenophosphate synthase</fullName>
    </alternativeName>
</protein>
<feature type="binding site" evidence="9">
    <location>
        <begin position="140"/>
        <end position="142"/>
    </location>
    <ligand>
        <name>ATP</name>
        <dbReference type="ChEBI" id="CHEBI:30616"/>
        <note>ligand shared between dimeric partners</note>
    </ligand>
</feature>
<proteinExistence type="inferred from homology"/>
<comment type="similarity">
    <text evidence="1 9">Belongs to the selenophosphate synthase 1 family. Class I subfamily.</text>
</comment>
<evidence type="ECO:0000256" key="2">
    <source>
        <dbReference type="ARBA" id="ARBA00022679"/>
    </source>
</evidence>
<dbReference type="SUPFAM" id="SSF56042">
    <property type="entry name" value="PurM C-terminal domain-like"/>
    <property type="match status" value="1"/>
</dbReference>
<dbReference type="Pfam" id="PF02769">
    <property type="entry name" value="AIRS_C"/>
    <property type="match status" value="1"/>
</dbReference>
<evidence type="ECO:0000256" key="6">
    <source>
        <dbReference type="ARBA" id="ARBA00022840"/>
    </source>
</evidence>
<keyword evidence="7 9" id="KW-0460">Magnesium</keyword>
<dbReference type="InterPro" id="IPR004536">
    <property type="entry name" value="SPS/SelD"/>
</dbReference>
<comment type="caution">
    <text evidence="12">The sequence shown here is derived from an EMBL/GenBank/DDBJ whole genome shotgun (WGS) entry which is preliminary data.</text>
</comment>
<dbReference type="PANTHER" id="PTHR10256:SF0">
    <property type="entry name" value="INACTIVE SELENIDE, WATER DIKINASE-LIKE PROTEIN-RELATED"/>
    <property type="match status" value="1"/>
</dbReference>
<reference evidence="12" key="1">
    <citation type="submission" date="2021-04" db="EMBL/GenBank/DDBJ databases">
        <title>Pseudonocardia sp. nov., isolated from sandy soil of mangrove forest.</title>
        <authorList>
            <person name="Zan Z."/>
            <person name="Huang R."/>
            <person name="Liu W."/>
        </authorList>
    </citation>
    <scope>NUCLEOTIDE SEQUENCE</scope>
    <source>
        <strain evidence="12">S2-4</strain>
    </source>
</reference>
<keyword evidence="4 9" id="KW-0547">Nucleotide-binding</keyword>
<feature type="binding site" evidence="9">
    <location>
        <position position="92"/>
    </location>
    <ligand>
        <name>Mg(2+)</name>
        <dbReference type="ChEBI" id="CHEBI:18420"/>
    </ligand>
</feature>
<gene>
    <name evidence="9 12" type="primary">selD</name>
    <name evidence="12" type="ORF">KDL28_36190</name>
</gene>
<dbReference type="EMBL" id="JAGSOV010000084">
    <property type="protein sequence ID" value="MCO1660512.1"/>
    <property type="molecule type" value="Genomic_DNA"/>
</dbReference>
<dbReference type="RefSeq" id="WP_252446029.1">
    <property type="nucleotide sequence ID" value="NZ_JAGSOV010000084.1"/>
</dbReference>
<dbReference type="Pfam" id="PF00586">
    <property type="entry name" value="AIRS"/>
    <property type="match status" value="1"/>
</dbReference>
<evidence type="ECO:0000313" key="12">
    <source>
        <dbReference type="EMBL" id="MCO1660512.1"/>
    </source>
</evidence>
<keyword evidence="3 9" id="KW-0479">Metal-binding</keyword>
<evidence type="ECO:0000256" key="4">
    <source>
        <dbReference type="ARBA" id="ARBA00022741"/>
    </source>
</evidence>
<evidence type="ECO:0000259" key="10">
    <source>
        <dbReference type="Pfam" id="PF00586"/>
    </source>
</evidence>
<dbReference type="GO" id="GO:0004756">
    <property type="term" value="F:selenide, water dikinase activity"/>
    <property type="evidence" value="ECO:0007669"/>
    <property type="project" value="UniProtKB-EC"/>
</dbReference>
<keyword evidence="8 9" id="KW-0711">Selenium</keyword>
<sequence>MTTAPPRRLTEFSHGAGCGCKIGPGALADVLANLVPGPRPDSLLVGTETGDDAAVWRLDADRALVATTDFFTPVVDDPRLWGRIAATNAASDVYAMGGRPLFALNLVAWPTDALPAEILAEVLAGGADAGRDCGFAVVGGHSIDDPEPKYGMAVVGEVHPDRVLTNSGLRPGDALVLTKRLGVGVATTAVKLGTAPPELVDAAVASMTAANAAASAAAVAAGATGCTDVTGFGLLGHLKKMAAASGVDARIDVDAVDLLDGVRDLAEAGTVPGGSRRNRQWVADVVDAGPGVSEVDLLLLADAQTSGGLLFGADPARAREAVAALVAQGVPAAVVGEVAAGTGRLLVERGGRRRTGIEPA</sequence>
<comment type="cofactor">
    <cofactor evidence="9">
        <name>Mg(2+)</name>
        <dbReference type="ChEBI" id="CHEBI:18420"/>
    </cofactor>
    <text evidence="9">Binds 1 Mg(2+) ion per monomer.</text>
</comment>
<feature type="binding site" description="in other chain" evidence="9">
    <location>
        <position position="92"/>
    </location>
    <ligand>
        <name>ATP</name>
        <dbReference type="ChEBI" id="CHEBI:30616"/>
        <note>ligand shared between dimeric partners</note>
    </ligand>
</feature>
<dbReference type="Gene3D" id="3.90.650.10">
    <property type="entry name" value="PurM-like C-terminal domain"/>
    <property type="match status" value="1"/>
</dbReference>
<feature type="active site" evidence="9">
    <location>
        <position position="18"/>
    </location>
</feature>
<feature type="site" description="Important for catalytic activity" evidence="9">
    <location>
        <position position="21"/>
    </location>
</feature>
<evidence type="ECO:0000313" key="13">
    <source>
        <dbReference type="Proteomes" id="UP001165283"/>
    </source>
</evidence>
<organism evidence="12 13">
    <name type="scientific">Pseudonocardia humida</name>
    <dbReference type="NCBI Taxonomy" id="2800819"/>
    <lineage>
        <taxon>Bacteria</taxon>
        <taxon>Bacillati</taxon>
        <taxon>Actinomycetota</taxon>
        <taxon>Actinomycetes</taxon>
        <taxon>Pseudonocardiales</taxon>
        <taxon>Pseudonocardiaceae</taxon>
        <taxon>Pseudonocardia</taxon>
    </lineage>
</organism>
<dbReference type="InterPro" id="IPR036921">
    <property type="entry name" value="PurM-like_N_sf"/>
</dbReference>
<dbReference type="HAMAP" id="MF_00625">
    <property type="entry name" value="SelD"/>
    <property type="match status" value="1"/>
</dbReference>